<dbReference type="GO" id="GO:0016747">
    <property type="term" value="F:acyltransferase activity, transferring groups other than amino-acyl groups"/>
    <property type="evidence" value="ECO:0007669"/>
    <property type="project" value="InterPro"/>
</dbReference>
<proteinExistence type="predicted"/>
<gene>
    <name evidence="4" type="ORF">DY251_00825</name>
</gene>
<name>A0A371XJD5_9HYPH</name>
<sequence length="162" mass="18533">MRIPFLSRDYVLEALDPKYADMLAELHREDFVRSWSAEEFSSLLAEEPVFGFVAREVGYPNQDIAGFVLAREAAGEAEILTVAVARSRRREGLGWRLMDAVLRKLHADRAEALFLEVDETNLPAVGLYRRLGFHQVGKRPNYYESKGPHGRTNALVMRRDLR</sequence>
<protein>
    <submittedName>
        <fullName evidence="4">GNAT family N-acetyltransferase</fullName>
    </submittedName>
</protein>
<dbReference type="PANTHER" id="PTHR43420:SF12">
    <property type="entry name" value="N-ACETYLTRANSFERASE DOMAIN-CONTAINING PROTEIN"/>
    <property type="match status" value="1"/>
</dbReference>
<dbReference type="PROSITE" id="PS51186">
    <property type="entry name" value="GNAT"/>
    <property type="match status" value="1"/>
</dbReference>
<dbReference type="EMBL" id="QURN01000001">
    <property type="protein sequence ID" value="RFC69323.1"/>
    <property type="molecule type" value="Genomic_DNA"/>
</dbReference>
<comment type="caution">
    <text evidence="4">The sequence shown here is derived from an EMBL/GenBank/DDBJ whole genome shotgun (WGS) entry which is preliminary data.</text>
</comment>
<keyword evidence="5" id="KW-1185">Reference proteome</keyword>
<dbReference type="RefSeq" id="WP_116621944.1">
    <property type="nucleotide sequence ID" value="NZ_QURN01000001.1"/>
</dbReference>
<evidence type="ECO:0000313" key="5">
    <source>
        <dbReference type="Proteomes" id="UP000262379"/>
    </source>
</evidence>
<dbReference type="PANTHER" id="PTHR43420">
    <property type="entry name" value="ACETYLTRANSFERASE"/>
    <property type="match status" value="1"/>
</dbReference>
<keyword evidence="2" id="KW-0012">Acyltransferase</keyword>
<reference evidence="5" key="1">
    <citation type="submission" date="2018-08" db="EMBL/GenBank/DDBJ databases">
        <authorList>
            <person name="Im W.T."/>
        </authorList>
    </citation>
    <scope>NUCLEOTIDE SEQUENCE [LARGE SCALE GENOMIC DNA]</scope>
    <source>
        <strain evidence="5">LA-28</strain>
    </source>
</reference>
<evidence type="ECO:0000313" key="4">
    <source>
        <dbReference type="EMBL" id="RFC69323.1"/>
    </source>
</evidence>
<dbReference type="InterPro" id="IPR050680">
    <property type="entry name" value="YpeA/RimI_acetyltransf"/>
</dbReference>
<dbReference type="CDD" id="cd04301">
    <property type="entry name" value="NAT_SF"/>
    <property type="match status" value="1"/>
</dbReference>
<dbReference type="InterPro" id="IPR016181">
    <property type="entry name" value="Acyl_CoA_acyltransferase"/>
</dbReference>
<dbReference type="Proteomes" id="UP000262379">
    <property type="component" value="Unassembled WGS sequence"/>
</dbReference>
<accession>A0A371XJD5</accession>
<organism evidence="4 5">
    <name type="scientific">Mesorhizobium denitrificans</name>
    <dbReference type="NCBI Taxonomy" id="2294114"/>
    <lineage>
        <taxon>Bacteria</taxon>
        <taxon>Pseudomonadati</taxon>
        <taxon>Pseudomonadota</taxon>
        <taxon>Alphaproteobacteria</taxon>
        <taxon>Hyphomicrobiales</taxon>
        <taxon>Phyllobacteriaceae</taxon>
        <taxon>Mesorhizobium</taxon>
    </lineage>
</organism>
<feature type="domain" description="N-acetyltransferase" evidence="3">
    <location>
        <begin position="10"/>
        <end position="162"/>
    </location>
</feature>
<dbReference type="Gene3D" id="3.40.630.30">
    <property type="match status" value="1"/>
</dbReference>
<evidence type="ECO:0000259" key="3">
    <source>
        <dbReference type="PROSITE" id="PS51186"/>
    </source>
</evidence>
<dbReference type="Pfam" id="PF00583">
    <property type="entry name" value="Acetyltransf_1"/>
    <property type="match status" value="1"/>
</dbReference>
<dbReference type="SUPFAM" id="SSF55729">
    <property type="entry name" value="Acyl-CoA N-acyltransferases (Nat)"/>
    <property type="match status" value="1"/>
</dbReference>
<keyword evidence="1 4" id="KW-0808">Transferase</keyword>
<dbReference type="InterPro" id="IPR000182">
    <property type="entry name" value="GNAT_dom"/>
</dbReference>
<evidence type="ECO:0000256" key="2">
    <source>
        <dbReference type="ARBA" id="ARBA00023315"/>
    </source>
</evidence>
<dbReference type="AlphaFoldDB" id="A0A371XJD5"/>
<evidence type="ECO:0000256" key="1">
    <source>
        <dbReference type="ARBA" id="ARBA00022679"/>
    </source>
</evidence>